<keyword evidence="3" id="KW-0997">Cell inner membrane</keyword>
<evidence type="ECO:0000256" key="6">
    <source>
        <dbReference type="ARBA" id="ARBA00023136"/>
    </source>
</evidence>
<evidence type="ECO:0000256" key="4">
    <source>
        <dbReference type="ARBA" id="ARBA00022692"/>
    </source>
</evidence>
<dbReference type="GO" id="GO:0005886">
    <property type="term" value="C:plasma membrane"/>
    <property type="evidence" value="ECO:0007669"/>
    <property type="project" value="UniProtKB-SubCell"/>
</dbReference>
<name>A0A9D6V577_9BACT</name>
<evidence type="ECO:0000313" key="9">
    <source>
        <dbReference type="EMBL" id="MBI5252321.1"/>
    </source>
</evidence>
<comment type="caution">
    <text evidence="9">The sequence shown here is derived from an EMBL/GenBank/DDBJ whole genome shotgun (WGS) entry which is preliminary data.</text>
</comment>
<dbReference type="InterPro" id="IPR010656">
    <property type="entry name" value="DctM"/>
</dbReference>
<sequence>DLAFMILVTPILVPAVQKLGYDPMWFGVMIGITLMVGSIIPPVAISVFVVKNVTGEPFKVIYAGVVPFLASFVIIGALLFIFPQIATFLPNMMLGK</sequence>
<comment type="subcellular location">
    <subcellularLocation>
        <location evidence="1">Cell inner membrane</location>
        <topology evidence="1">Multi-pass membrane protein</topology>
    </subcellularLocation>
</comment>
<evidence type="ECO:0000313" key="10">
    <source>
        <dbReference type="Proteomes" id="UP000807825"/>
    </source>
</evidence>
<dbReference type="PANTHER" id="PTHR33362:SF5">
    <property type="entry name" value="C4-DICARBOXYLATE TRAP TRANSPORTER LARGE PERMEASE PROTEIN DCTM"/>
    <property type="match status" value="1"/>
</dbReference>
<keyword evidence="2" id="KW-1003">Cell membrane</keyword>
<keyword evidence="4 7" id="KW-0812">Transmembrane</keyword>
<keyword evidence="6 7" id="KW-0472">Membrane</keyword>
<dbReference type="Pfam" id="PF06808">
    <property type="entry name" value="DctM"/>
    <property type="match status" value="1"/>
</dbReference>
<reference evidence="9" key="1">
    <citation type="submission" date="2020-07" db="EMBL/GenBank/DDBJ databases">
        <title>Huge and variable diversity of episymbiotic CPR bacteria and DPANN archaea in groundwater ecosystems.</title>
        <authorList>
            <person name="He C.Y."/>
            <person name="Keren R."/>
            <person name="Whittaker M."/>
            <person name="Farag I.F."/>
            <person name="Doudna J."/>
            <person name="Cate J.H.D."/>
            <person name="Banfield J.F."/>
        </authorList>
    </citation>
    <scope>NUCLEOTIDE SEQUENCE</scope>
    <source>
        <strain evidence="9">NC_groundwater_1664_Pr3_B-0.1um_52_9</strain>
    </source>
</reference>
<evidence type="ECO:0000256" key="7">
    <source>
        <dbReference type="SAM" id="Phobius"/>
    </source>
</evidence>
<dbReference type="Proteomes" id="UP000807825">
    <property type="component" value="Unassembled WGS sequence"/>
</dbReference>
<feature type="transmembrane region" description="Helical" evidence="7">
    <location>
        <begin position="62"/>
        <end position="86"/>
    </location>
</feature>
<evidence type="ECO:0000256" key="3">
    <source>
        <dbReference type="ARBA" id="ARBA00022519"/>
    </source>
</evidence>
<evidence type="ECO:0000256" key="2">
    <source>
        <dbReference type="ARBA" id="ARBA00022475"/>
    </source>
</evidence>
<evidence type="ECO:0000259" key="8">
    <source>
        <dbReference type="Pfam" id="PF06808"/>
    </source>
</evidence>
<dbReference type="GO" id="GO:0022857">
    <property type="term" value="F:transmembrane transporter activity"/>
    <property type="evidence" value="ECO:0007669"/>
    <property type="project" value="TreeGrafter"/>
</dbReference>
<evidence type="ECO:0000256" key="1">
    <source>
        <dbReference type="ARBA" id="ARBA00004429"/>
    </source>
</evidence>
<dbReference type="PANTHER" id="PTHR33362">
    <property type="entry name" value="SIALIC ACID TRAP TRANSPORTER PERMEASE PROTEIN SIAT-RELATED"/>
    <property type="match status" value="1"/>
</dbReference>
<feature type="transmembrane region" description="Helical" evidence="7">
    <location>
        <begin position="28"/>
        <end position="50"/>
    </location>
</feature>
<accession>A0A9D6V577</accession>
<feature type="non-terminal residue" evidence="9">
    <location>
        <position position="1"/>
    </location>
</feature>
<protein>
    <submittedName>
        <fullName evidence="9">TRAP transporter large permease subunit</fullName>
    </submittedName>
</protein>
<gene>
    <name evidence="9" type="ORF">HY912_22735</name>
</gene>
<feature type="domain" description="TRAP C4-dicarboxylate transport system permease DctM subunit" evidence="8">
    <location>
        <begin position="3"/>
        <end position="85"/>
    </location>
</feature>
<dbReference type="AlphaFoldDB" id="A0A9D6V577"/>
<dbReference type="InterPro" id="IPR004681">
    <property type="entry name" value="TRAP_DctM"/>
</dbReference>
<proteinExistence type="predicted"/>
<keyword evidence="5 7" id="KW-1133">Transmembrane helix</keyword>
<dbReference type="EMBL" id="JACRDE010000595">
    <property type="protein sequence ID" value="MBI5252321.1"/>
    <property type="molecule type" value="Genomic_DNA"/>
</dbReference>
<organism evidence="9 10">
    <name type="scientific">Desulfomonile tiedjei</name>
    <dbReference type="NCBI Taxonomy" id="2358"/>
    <lineage>
        <taxon>Bacteria</taxon>
        <taxon>Pseudomonadati</taxon>
        <taxon>Thermodesulfobacteriota</taxon>
        <taxon>Desulfomonilia</taxon>
        <taxon>Desulfomonilales</taxon>
        <taxon>Desulfomonilaceae</taxon>
        <taxon>Desulfomonile</taxon>
    </lineage>
</organism>
<evidence type="ECO:0000256" key="5">
    <source>
        <dbReference type="ARBA" id="ARBA00022989"/>
    </source>
</evidence>